<evidence type="ECO:0000313" key="6">
    <source>
        <dbReference type="Proteomes" id="UP000282060"/>
    </source>
</evidence>
<keyword evidence="6" id="KW-1185">Reference proteome</keyword>
<dbReference type="PROSITE" id="PS50883">
    <property type="entry name" value="EAL"/>
    <property type="match status" value="1"/>
</dbReference>
<protein>
    <submittedName>
        <fullName evidence="5">EAL domain-containing protein</fullName>
    </submittedName>
</protein>
<dbReference type="SMART" id="SM00091">
    <property type="entry name" value="PAS"/>
    <property type="match status" value="1"/>
</dbReference>
<dbReference type="PANTHER" id="PTHR44757:SF4">
    <property type="entry name" value="DIGUANYLATE CYCLASE DGCE-RELATED"/>
    <property type="match status" value="1"/>
</dbReference>
<dbReference type="CDD" id="cd00130">
    <property type="entry name" value="PAS"/>
    <property type="match status" value="1"/>
</dbReference>
<dbReference type="AlphaFoldDB" id="A0A431W7C3"/>
<dbReference type="PANTHER" id="PTHR44757">
    <property type="entry name" value="DIGUANYLATE CYCLASE DGCP"/>
    <property type="match status" value="1"/>
</dbReference>
<dbReference type="Gene3D" id="3.30.70.270">
    <property type="match status" value="1"/>
</dbReference>
<feature type="domain" description="EAL" evidence="3">
    <location>
        <begin position="602"/>
        <end position="856"/>
    </location>
</feature>
<name>A0A431W7C3_9GAMM</name>
<dbReference type="Gene3D" id="3.20.20.450">
    <property type="entry name" value="EAL domain"/>
    <property type="match status" value="1"/>
</dbReference>
<feature type="transmembrane region" description="Helical" evidence="1">
    <location>
        <begin position="7"/>
        <end position="30"/>
    </location>
</feature>
<dbReference type="SMART" id="SM00267">
    <property type="entry name" value="GGDEF"/>
    <property type="match status" value="1"/>
</dbReference>
<dbReference type="InterPro" id="IPR043128">
    <property type="entry name" value="Rev_trsase/Diguanyl_cyclase"/>
</dbReference>
<dbReference type="PROSITE" id="PS50887">
    <property type="entry name" value="GGDEF"/>
    <property type="match status" value="1"/>
</dbReference>
<dbReference type="InterPro" id="IPR029787">
    <property type="entry name" value="Nucleotide_cyclase"/>
</dbReference>
<evidence type="ECO:0000313" key="5">
    <source>
        <dbReference type="EMBL" id="RTR31340.1"/>
    </source>
</evidence>
<accession>A0A431W7C3</accession>
<feature type="transmembrane region" description="Helical" evidence="1">
    <location>
        <begin position="234"/>
        <end position="254"/>
    </location>
</feature>
<dbReference type="SUPFAM" id="SSF141868">
    <property type="entry name" value="EAL domain-like"/>
    <property type="match status" value="1"/>
</dbReference>
<dbReference type="InterPro" id="IPR052155">
    <property type="entry name" value="Biofilm_reg_signaling"/>
</dbReference>
<dbReference type="CDD" id="cd01948">
    <property type="entry name" value="EAL"/>
    <property type="match status" value="1"/>
</dbReference>
<dbReference type="NCBIfam" id="TIGR00229">
    <property type="entry name" value="sensory_box"/>
    <property type="match status" value="1"/>
</dbReference>
<dbReference type="Gene3D" id="3.30.450.20">
    <property type="entry name" value="PAS domain"/>
    <property type="match status" value="1"/>
</dbReference>
<reference evidence="5 6" key="1">
    <citation type="submission" date="2018-12" db="EMBL/GenBank/DDBJ databases">
        <authorList>
            <person name="Yu L."/>
        </authorList>
    </citation>
    <scope>NUCLEOTIDE SEQUENCE [LARGE SCALE GENOMIC DNA]</scope>
    <source>
        <strain evidence="5 6">HAW-EB5</strain>
    </source>
</reference>
<evidence type="ECO:0000259" key="3">
    <source>
        <dbReference type="PROSITE" id="PS50883"/>
    </source>
</evidence>
<dbReference type="InterPro" id="IPR000160">
    <property type="entry name" value="GGDEF_dom"/>
</dbReference>
<dbReference type="RefSeq" id="WP_126506538.1">
    <property type="nucleotide sequence ID" value="NZ_RXNV01000006.1"/>
</dbReference>
<dbReference type="InterPro" id="IPR013767">
    <property type="entry name" value="PAS_fold"/>
</dbReference>
<evidence type="ECO:0000259" key="4">
    <source>
        <dbReference type="PROSITE" id="PS50887"/>
    </source>
</evidence>
<dbReference type="SMART" id="SM00052">
    <property type="entry name" value="EAL"/>
    <property type="match status" value="1"/>
</dbReference>
<dbReference type="Proteomes" id="UP000282060">
    <property type="component" value="Unassembled WGS sequence"/>
</dbReference>
<dbReference type="CDD" id="cd01949">
    <property type="entry name" value="GGDEF"/>
    <property type="match status" value="1"/>
</dbReference>
<keyword evidence="1" id="KW-0812">Transmembrane</keyword>
<dbReference type="InterPro" id="IPR035919">
    <property type="entry name" value="EAL_sf"/>
</dbReference>
<sequence>MRIGKKLIVFIIGFCLPAVISVSYCLSMWFDHRVDTFKNSAIGIELSTIKTHIEKDINQLQLLANVYALPLSKLATEERKLLDEAWRDSQLADHLSLFYLNNGELQPFSPIYDDTMSFEFDTVPAQLKHATQAQSGIYMLQDKSFIVSLVPVSESRSIILARQLTPEYLSTYGLKGLVSRINMVSGESNLVYDVNSDNPISSIKVPSLVFESPIHLEVQFSENAFNQVKLKYDLVTFSIVGVGLLILIIGYIWLKLGLIRPFRKLMTQVADIDPIAKTYTPLVGSGCSELVIMAERVNILLARIFQQKERFKTTLESIAEAVILTDIGAKVVYLNPQAEQLLGVKSESAIGTSVDSLVKTDKSIKDDLFEFMFSQAQQPVLSKLKLKTDKTRILERSISNLLNHKRGVIGSVIVLRDITREELLKRQLRQKANFDSITSLLNRRAFEERLDKFSHDAQSIAICYFDLEQFKLINDSCGHSAGDTMLAMVAKAMQSCLSKDEMLARLGGDEFGLAIRDHNALEVAQLVKRIISSVSMQVLRDNGCHYKVGVSAGVAIARAPYISPKELLKDADVACIAAKRKGSNQVHFYDDNDKESIYQRNAPMWAVRIGQAIEHNELLLYYQPIKGMGPGEHKQRMEILLRIQEPCGRILSPAQFIEAAERFKLMNDVDKEVIRKAFLWLSLHEEIWDDHCISINLSGNSLGAEGMVEYIAEQFKRFEIPSKCICFEITETSAIQNRNRAMDMLNYLRKLGFSFALDDFGTGFASYGYLKELPVDYVKIDGCFVKSLATNAKDYAIVKSIHDVCDVMGIETVAEFVENQDIIDRLEGIGINYAQGYAIGRPKPLETYIELRRSRGQPLQAKPALELISA</sequence>
<dbReference type="OrthoDB" id="9816034at2"/>
<evidence type="ECO:0000256" key="1">
    <source>
        <dbReference type="SAM" id="Phobius"/>
    </source>
</evidence>
<dbReference type="SUPFAM" id="SSF55073">
    <property type="entry name" value="Nucleotide cyclase"/>
    <property type="match status" value="1"/>
</dbReference>
<dbReference type="InterPro" id="IPR000014">
    <property type="entry name" value="PAS"/>
</dbReference>
<keyword evidence="1" id="KW-1133">Transmembrane helix</keyword>
<dbReference type="Pfam" id="PF00563">
    <property type="entry name" value="EAL"/>
    <property type="match status" value="1"/>
</dbReference>
<dbReference type="Pfam" id="PF00990">
    <property type="entry name" value="GGDEF"/>
    <property type="match status" value="1"/>
</dbReference>
<dbReference type="Pfam" id="PF00989">
    <property type="entry name" value="PAS"/>
    <property type="match status" value="1"/>
</dbReference>
<dbReference type="EMBL" id="RXNV01000006">
    <property type="protein sequence ID" value="RTR31340.1"/>
    <property type="molecule type" value="Genomic_DNA"/>
</dbReference>
<proteinExistence type="predicted"/>
<gene>
    <name evidence="5" type="ORF">EKG39_14870</name>
</gene>
<dbReference type="PROSITE" id="PS50112">
    <property type="entry name" value="PAS"/>
    <property type="match status" value="1"/>
</dbReference>
<comment type="caution">
    <text evidence="5">The sequence shown here is derived from an EMBL/GenBank/DDBJ whole genome shotgun (WGS) entry which is preliminary data.</text>
</comment>
<dbReference type="GO" id="GO:0006355">
    <property type="term" value="P:regulation of DNA-templated transcription"/>
    <property type="evidence" value="ECO:0007669"/>
    <property type="project" value="InterPro"/>
</dbReference>
<dbReference type="NCBIfam" id="TIGR00254">
    <property type="entry name" value="GGDEF"/>
    <property type="match status" value="1"/>
</dbReference>
<organism evidence="5 6">
    <name type="scientific">Shewanella atlantica</name>
    <dbReference type="NCBI Taxonomy" id="271099"/>
    <lineage>
        <taxon>Bacteria</taxon>
        <taxon>Pseudomonadati</taxon>
        <taxon>Pseudomonadota</taxon>
        <taxon>Gammaproteobacteria</taxon>
        <taxon>Alteromonadales</taxon>
        <taxon>Shewanellaceae</taxon>
        <taxon>Shewanella</taxon>
    </lineage>
</organism>
<dbReference type="InterPro" id="IPR035965">
    <property type="entry name" value="PAS-like_dom_sf"/>
</dbReference>
<dbReference type="InterPro" id="IPR001633">
    <property type="entry name" value="EAL_dom"/>
</dbReference>
<keyword evidence="1" id="KW-0472">Membrane</keyword>
<feature type="domain" description="PAS" evidence="2">
    <location>
        <begin position="307"/>
        <end position="353"/>
    </location>
</feature>
<evidence type="ECO:0000259" key="2">
    <source>
        <dbReference type="PROSITE" id="PS50112"/>
    </source>
</evidence>
<feature type="domain" description="GGDEF" evidence="4">
    <location>
        <begin position="458"/>
        <end position="591"/>
    </location>
</feature>
<dbReference type="SUPFAM" id="SSF55785">
    <property type="entry name" value="PYP-like sensor domain (PAS domain)"/>
    <property type="match status" value="1"/>
</dbReference>